<name>A0ABS7URA4_9BACI</name>
<protein>
    <recommendedName>
        <fullName evidence="3">DUF1093 domain-containing protein</fullName>
    </recommendedName>
</protein>
<evidence type="ECO:0000313" key="2">
    <source>
        <dbReference type="Proteomes" id="UP001165287"/>
    </source>
</evidence>
<proteinExistence type="predicted"/>
<comment type="caution">
    <text evidence="1">The sequence shown here is derived from an EMBL/GenBank/DDBJ whole genome shotgun (WGS) entry which is preliminary data.</text>
</comment>
<sequence length="112" mass="12901">MKRKLIILFLLLCIFLILFINFEKSHEKQAVTNPIEESESLGLYKTFTYIITDISGNEYSGQSVDGKTKIHFNLENVKQPITEKINVNDKILAYVETTNHVNGILKIEKLDK</sequence>
<keyword evidence="2" id="KW-1185">Reference proteome</keyword>
<organism evidence="1 2">
    <name type="scientific">Metabacillus rhizolycopersici</name>
    <dbReference type="NCBI Taxonomy" id="2875709"/>
    <lineage>
        <taxon>Bacteria</taxon>
        <taxon>Bacillati</taxon>
        <taxon>Bacillota</taxon>
        <taxon>Bacilli</taxon>
        <taxon>Bacillales</taxon>
        <taxon>Bacillaceae</taxon>
        <taxon>Metabacillus</taxon>
    </lineage>
</organism>
<dbReference type="RefSeq" id="WP_224138739.1">
    <property type="nucleotide sequence ID" value="NZ_JAIQUM010000016.1"/>
</dbReference>
<gene>
    <name evidence="1" type="ORF">K9V48_09770</name>
</gene>
<dbReference type="Proteomes" id="UP001165287">
    <property type="component" value="Unassembled WGS sequence"/>
</dbReference>
<accession>A0ABS7URA4</accession>
<reference evidence="1" key="1">
    <citation type="submission" date="2024-05" db="EMBL/GenBank/DDBJ databases">
        <title>Metabacillus sp. nov., isolated from the rhizosphere soil of tomato plants.</title>
        <authorList>
            <person name="Ma R."/>
        </authorList>
    </citation>
    <scope>NUCLEOTIDE SEQUENCE</scope>
    <source>
        <strain evidence="1">DBTR6</strain>
    </source>
</reference>
<evidence type="ECO:0000313" key="1">
    <source>
        <dbReference type="EMBL" id="MBZ5750528.1"/>
    </source>
</evidence>
<evidence type="ECO:0008006" key="3">
    <source>
        <dbReference type="Google" id="ProtNLM"/>
    </source>
</evidence>
<dbReference type="EMBL" id="JAIQUM010000016">
    <property type="protein sequence ID" value="MBZ5750528.1"/>
    <property type="molecule type" value="Genomic_DNA"/>
</dbReference>